<sequence length="669" mass="73776">MAEPVGAASAILALATFALKVTVSLYDDVKSFRTHPKRVRDLLEELNALEGVLKMLVETAGAGANVELSALEIPLRRCSEACKEFGEELEKCCARSSTDRTSFRDWAKMKYMGDDIDGFRQQLASYKSTINIALTDANLRSSSVTTKTLEVHKELIRNATDDLEAHLESINEKLEAIFERTVPASDTDAADLRRIQSERASTEKGLQICRQLSDHIKEIQLNHARRDGDSPGLIDSGLLPDRIVNESLQECTGSLRLAAEQLEGYEREVMDRLMAKSRSAMTGEDGADLERLRSELETTLTAAVQSSRALYQAIQSLRDHPRTVRLLEGELKSLEGVLVSLQVFSGNDPSILVPLKLPLTQCTRACVEFQELLSKCTKHSGGSTTCSFRDWAKLRYMDSDVNGFTDMLSGYKSTIAIALADANLTVTLQVLNEYKDMVRNTTQDLEDHLEEINSKLQSFTLPTPEHLPLEPIDVERLRNEREAAEQGLKICAEVLDHIVQLRLQPVTAKASMSDMSLGLSTRHLTRADIMTLSALKECSDKLNNTLVQLRAHGDISDNQLLAGGRVERPLQEPGTLSAPNGDAQRLTGEYESVRQCLRICSGASKTVSSGAVHVIKDVTIAKEGQQMLIATLGELFEANNVQIGEGALQVVASTSDETVRELFKAYAQR</sequence>
<gene>
    <name evidence="3" type="ORF">CEP52_016051</name>
</gene>
<dbReference type="EMBL" id="NKCK01000314">
    <property type="protein sequence ID" value="RSL85737.1"/>
    <property type="molecule type" value="Genomic_DNA"/>
</dbReference>
<comment type="caution">
    <text evidence="3">The sequence shown here is derived from an EMBL/GenBank/DDBJ whole genome shotgun (WGS) entry which is preliminary data.</text>
</comment>
<keyword evidence="1" id="KW-0175">Coiled coil</keyword>
<feature type="domain" description="Azaphilone pigments biosynthesis cluster protein L N-terminal" evidence="2">
    <location>
        <begin position="294"/>
        <end position="492"/>
    </location>
</feature>
<protein>
    <recommendedName>
        <fullName evidence="2">Azaphilone pigments biosynthesis cluster protein L N-terminal domain-containing protein</fullName>
    </recommendedName>
</protein>
<organism evidence="3 4">
    <name type="scientific">Fusarium oligoseptatum</name>
    <dbReference type="NCBI Taxonomy" id="2604345"/>
    <lineage>
        <taxon>Eukaryota</taxon>
        <taxon>Fungi</taxon>
        <taxon>Dikarya</taxon>
        <taxon>Ascomycota</taxon>
        <taxon>Pezizomycotina</taxon>
        <taxon>Sordariomycetes</taxon>
        <taxon>Hypocreomycetidae</taxon>
        <taxon>Hypocreales</taxon>
        <taxon>Nectriaceae</taxon>
        <taxon>Fusarium</taxon>
        <taxon>Fusarium solani species complex</taxon>
    </lineage>
</organism>
<accession>A0A428S7B4</accession>
<dbReference type="InterPro" id="IPR031348">
    <property type="entry name" value="PigL_N"/>
</dbReference>
<feature type="coiled-coil region" evidence="1">
    <location>
        <begin position="431"/>
        <end position="494"/>
    </location>
</feature>
<evidence type="ECO:0000256" key="1">
    <source>
        <dbReference type="SAM" id="Coils"/>
    </source>
</evidence>
<dbReference type="STRING" id="1325735.A0A428S7B4"/>
<dbReference type="AlphaFoldDB" id="A0A428S7B4"/>
<dbReference type="Proteomes" id="UP000287144">
    <property type="component" value="Unassembled WGS sequence"/>
</dbReference>
<feature type="domain" description="Azaphilone pigments biosynthesis cluster protein L N-terminal" evidence="2">
    <location>
        <begin position="2"/>
        <end position="210"/>
    </location>
</feature>
<evidence type="ECO:0000313" key="4">
    <source>
        <dbReference type="Proteomes" id="UP000287144"/>
    </source>
</evidence>
<evidence type="ECO:0000259" key="2">
    <source>
        <dbReference type="Pfam" id="PF17111"/>
    </source>
</evidence>
<name>A0A428S7B4_9HYPO</name>
<proteinExistence type="predicted"/>
<evidence type="ECO:0000313" key="3">
    <source>
        <dbReference type="EMBL" id="RSL85737.1"/>
    </source>
</evidence>
<reference evidence="3 4" key="1">
    <citation type="submission" date="2017-06" db="EMBL/GenBank/DDBJ databases">
        <title>Comparative genomic analysis of Ambrosia Fusariam Clade fungi.</title>
        <authorList>
            <person name="Stajich J.E."/>
            <person name="Carrillo J."/>
            <person name="Kijimoto T."/>
            <person name="Eskalen A."/>
            <person name="O'Donnell K."/>
            <person name="Kasson M."/>
        </authorList>
    </citation>
    <scope>NUCLEOTIDE SEQUENCE [LARGE SCALE GENOMIC DNA]</scope>
    <source>
        <strain evidence="3 4">NRRL62579</strain>
    </source>
</reference>
<keyword evidence="4" id="KW-1185">Reference proteome</keyword>
<dbReference type="Pfam" id="PF17111">
    <property type="entry name" value="PigL_N"/>
    <property type="match status" value="2"/>
</dbReference>